<evidence type="ECO:0000256" key="4">
    <source>
        <dbReference type="ARBA" id="ARBA00023136"/>
    </source>
</evidence>
<dbReference type="InterPro" id="IPR011990">
    <property type="entry name" value="TPR-like_helical_dom_sf"/>
</dbReference>
<gene>
    <name evidence="9" type="primary">KCNH6</name>
    <name evidence="9" type="ORF">SPIL2461_LOCUS9451</name>
</gene>
<dbReference type="SUPFAM" id="SSF48452">
    <property type="entry name" value="TPR-like"/>
    <property type="match status" value="1"/>
</dbReference>
<accession>A0A812QJM7</accession>
<evidence type="ECO:0000256" key="1">
    <source>
        <dbReference type="ARBA" id="ARBA00004141"/>
    </source>
</evidence>
<dbReference type="Gene3D" id="1.10.287.630">
    <property type="entry name" value="Helix hairpin bin"/>
    <property type="match status" value="1"/>
</dbReference>
<evidence type="ECO:0000256" key="5">
    <source>
        <dbReference type="PROSITE-ProRule" id="PRU00339"/>
    </source>
</evidence>
<dbReference type="Proteomes" id="UP000649617">
    <property type="component" value="Unassembled WGS sequence"/>
</dbReference>
<dbReference type="GO" id="GO:0005249">
    <property type="term" value="F:voltage-gated potassium channel activity"/>
    <property type="evidence" value="ECO:0007669"/>
    <property type="project" value="InterPro"/>
</dbReference>
<feature type="transmembrane region" description="Helical" evidence="7">
    <location>
        <begin position="1420"/>
        <end position="1438"/>
    </location>
</feature>
<dbReference type="Gene3D" id="1.10.287.70">
    <property type="match status" value="1"/>
</dbReference>
<sequence>MNGHGSGVDAEADKLKADGNGKLKAGKTAEALTAYRSALTRLESKGKIPLGSAAASLGASLNLNASLACLRLEDWEAAEDFATRALRLGRSSKGFYRRGLARTQLGVAADAKRDFESALELEPKGDGALMVRAELEKLAAKGSGGTGFEAPAEADPQEAKRFEMANSSRKQQGQRQVTWREWRAMQERIAAAATGAQAWRKRLTEVTKCSPQEAGDSAGRASLSKLVDGLASKPCPKRAPAGEIVLAEEQALAATEISSAGELRYQSFDGQLPETAGIRGNEGSGVQYLLPGPFQDLAPVQLVALLDAGRMQKPPANAADHEAPTRASECTLMPIGGGEAALGRQMEGAFWDPSSKLLKHIPRPDADELRPILGQPASLEAANTVVDVIKKLLEKEHGQDRFARLNAWKRRMRNNDKECYGWLRSKARQEPVRVTVTAAGATADTQARLNAIKTVWEGIYMRLQHGEPRLVNFMQKYGATLKRKVVDLPPLHEADMMTTILEAKPTSAGMDGIMPVELRNLAQWCPSHIGALTALLQKVEGCGKWLGLATCGAVAFVAKDPAQVIQAANEGQAQVAAGLSYDLRNCFDTVPINPSLNIFRQRGADSGVLRALTGFYDAHHKYFKIDGFYAKKFKAANGILQGCPLSMLLLVSMVTTWLEAVRNSVPTATPKSFADDLSVVVQHESLEPVKHNLRLLHDTTCTFTQATGAQINNDKSFVFGPKSVQGAVPDLPNYKHTFRLVGGRVKLSAGQSWTPLERELGDRWVQTVRQVRRLPVGWFAKVKILRGTVPKLTFGQGTHTFPVARDYMPHLRAEMIRSLFNINDYSLFAQMVFTLLAPPALEPAFAKQLAAFRLVQREYNTPQSRRTLVQQLARARQEPPSDGSQSQVEGASLVAALFAVPVAGRRRQLNTSVGTANAITENVVKLYKWYPIFEGSLFVFACARWQYCVQHAHEAANRSEGARTQKLIPSGGVYCQKCGKQTKNIKHQRLKILNKKCAFPDLPVEEWLKEPGALRSVSRLQQAERDLQERLSNGHRLVWNRMVGKQEGREDYGTSMPVSSSWDMMLPRNDYGCSAAVGTECGAERGAAKLQIEESWEGVFRRSLAELTAKANPSNPLGLNRNFMDTTPKYDFVDEIKELPHQNPSRAATFKLNTALTRQVSAETYEGDNQKELKFSILRAQKTQNFVATKPWYIINPDRNLSASAWQAASEWDAHVVSHGQEAVFCILPVSLVQLAVGLALVFVTPFQVGLLELQFDVLPGFDWTFARKSWFLLDLLTLIPFDLLTLAIQSKQLDEFQSLKVLRTLRLVKIMRLAKSSQFMHKIEVPLSIPYQQMALMRFLIILAFVCHWLACLWAMTLGLQDGNQPTWIDGIAAEDLALGIRTRDSPLRVYMTSFYFCSYTLTSVGYGDIGPANLMERVVCTAIILSAGLVWAYVIGEVAAIVHDLTAESHVFRKRMHHLNLMMQDQGLPHDLCCRLRSFFLQNRHQALVMARQALLDRMSPQLQSEVCIATNFAWLQKVHFFKKFMKFINKQERLGRHTEPYQACVAHISKMLTFGAFAQREAFTNVQVLYILSKGLVALNSRVRSHGEVWGEDFVLWDTSLIHPVTGYTLTYIEVLSLSRADLMHVIHECRFTSPELGQIVRRYCVRVAVYRGVLFEARRRKRQMLKEQAIRGEPAAMPPRPQKDQPRPPDVMQASIEPAVPPGALDN</sequence>
<keyword evidence="10" id="KW-1185">Reference proteome</keyword>
<evidence type="ECO:0000256" key="6">
    <source>
        <dbReference type="SAM" id="MobiDB-lite"/>
    </source>
</evidence>
<evidence type="ECO:0000256" key="7">
    <source>
        <dbReference type="SAM" id="Phobius"/>
    </source>
</evidence>
<dbReference type="InterPro" id="IPR003938">
    <property type="entry name" value="K_chnl_volt-dep_EAG/ELK/ERG"/>
</dbReference>
<dbReference type="PANTHER" id="PTHR10217">
    <property type="entry name" value="VOLTAGE AND LIGAND GATED POTASSIUM CHANNEL"/>
    <property type="match status" value="1"/>
</dbReference>
<evidence type="ECO:0000313" key="9">
    <source>
        <dbReference type="EMBL" id="CAE7386092.1"/>
    </source>
</evidence>
<dbReference type="Pfam" id="PF00520">
    <property type="entry name" value="Ion_trans"/>
    <property type="match status" value="1"/>
</dbReference>
<dbReference type="PANTHER" id="PTHR10217:SF435">
    <property type="entry name" value="POTASSIUM VOLTAGE-GATED CHANNEL PROTEIN EAG"/>
    <property type="match status" value="1"/>
</dbReference>
<dbReference type="GO" id="GO:0005886">
    <property type="term" value="C:plasma membrane"/>
    <property type="evidence" value="ECO:0007669"/>
    <property type="project" value="TreeGrafter"/>
</dbReference>
<feature type="region of interest" description="Disordered" evidence="6">
    <location>
        <begin position="868"/>
        <end position="887"/>
    </location>
</feature>
<reference evidence="9" key="1">
    <citation type="submission" date="2021-02" db="EMBL/GenBank/DDBJ databases">
        <authorList>
            <person name="Dougan E. K."/>
            <person name="Rhodes N."/>
            <person name="Thang M."/>
            <person name="Chan C."/>
        </authorList>
    </citation>
    <scope>NUCLEOTIDE SEQUENCE</scope>
</reference>
<keyword evidence="3 7" id="KW-1133">Transmembrane helix</keyword>
<dbReference type="PRINTS" id="PR01463">
    <property type="entry name" value="EAGCHANLFMLY"/>
</dbReference>
<dbReference type="PROSITE" id="PS50005">
    <property type="entry name" value="TPR"/>
    <property type="match status" value="1"/>
</dbReference>
<dbReference type="InterPro" id="IPR000477">
    <property type="entry name" value="RT_dom"/>
</dbReference>
<dbReference type="Gene3D" id="1.25.40.10">
    <property type="entry name" value="Tetratricopeptide repeat domain"/>
    <property type="match status" value="1"/>
</dbReference>
<dbReference type="InterPro" id="IPR005821">
    <property type="entry name" value="Ion_trans_dom"/>
</dbReference>
<protein>
    <submittedName>
        <fullName evidence="9">KCNH6 protein</fullName>
    </submittedName>
</protein>
<evidence type="ECO:0000259" key="8">
    <source>
        <dbReference type="PROSITE" id="PS50878"/>
    </source>
</evidence>
<keyword evidence="2 7" id="KW-0812">Transmembrane</keyword>
<feature type="transmembrane region" description="Helical" evidence="7">
    <location>
        <begin position="1389"/>
        <end position="1408"/>
    </location>
</feature>
<dbReference type="OrthoDB" id="432483at2759"/>
<feature type="transmembrane region" description="Helical" evidence="7">
    <location>
        <begin position="1224"/>
        <end position="1251"/>
    </location>
</feature>
<dbReference type="EMBL" id="CAJNIZ010016446">
    <property type="protein sequence ID" value="CAE7386092.1"/>
    <property type="molecule type" value="Genomic_DNA"/>
</dbReference>
<evidence type="ECO:0000256" key="2">
    <source>
        <dbReference type="ARBA" id="ARBA00022692"/>
    </source>
</evidence>
<keyword evidence="4 7" id="KW-0472">Membrane</keyword>
<name>A0A812QJM7_SYMPI</name>
<feature type="repeat" description="TPR" evidence="5">
    <location>
        <begin position="92"/>
        <end position="125"/>
    </location>
</feature>
<feature type="transmembrane region" description="Helical" evidence="7">
    <location>
        <begin position="1337"/>
        <end position="1357"/>
    </location>
</feature>
<dbReference type="InterPro" id="IPR050818">
    <property type="entry name" value="KCNH_animal-type"/>
</dbReference>
<dbReference type="PROSITE" id="PS50878">
    <property type="entry name" value="RT_POL"/>
    <property type="match status" value="1"/>
</dbReference>
<feature type="region of interest" description="Disordered" evidence="6">
    <location>
        <begin position="1671"/>
        <end position="1711"/>
    </location>
</feature>
<dbReference type="SUPFAM" id="SSF51206">
    <property type="entry name" value="cAMP-binding domain-like"/>
    <property type="match status" value="1"/>
</dbReference>
<dbReference type="Pfam" id="PF00078">
    <property type="entry name" value="RVT_1"/>
    <property type="match status" value="1"/>
</dbReference>
<evidence type="ECO:0000313" key="10">
    <source>
        <dbReference type="Proteomes" id="UP000649617"/>
    </source>
</evidence>
<comment type="subcellular location">
    <subcellularLocation>
        <location evidence="1">Membrane</location>
        <topology evidence="1">Multi-pass membrane protein</topology>
    </subcellularLocation>
</comment>
<proteinExistence type="predicted"/>
<feature type="domain" description="Reverse transcriptase" evidence="8">
    <location>
        <begin position="455"/>
        <end position="745"/>
    </location>
</feature>
<comment type="caution">
    <text evidence="9">The sequence shown here is derived from an EMBL/GenBank/DDBJ whole genome shotgun (WGS) entry which is preliminary data.</text>
</comment>
<organism evidence="9 10">
    <name type="scientific">Symbiodinium pilosum</name>
    <name type="common">Dinoflagellate</name>
    <dbReference type="NCBI Taxonomy" id="2952"/>
    <lineage>
        <taxon>Eukaryota</taxon>
        <taxon>Sar</taxon>
        <taxon>Alveolata</taxon>
        <taxon>Dinophyceae</taxon>
        <taxon>Suessiales</taxon>
        <taxon>Symbiodiniaceae</taxon>
        <taxon>Symbiodinium</taxon>
    </lineage>
</organism>
<dbReference type="InterPro" id="IPR019734">
    <property type="entry name" value="TPR_rpt"/>
</dbReference>
<dbReference type="SUPFAM" id="SSF81324">
    <property type="entry name" value="Voltage-gated potassium channels"/>
    <property type="match status" value="1"/>
</dbReference>
<dbReference type="GO" id="GO:0042391">
    <property type="term" value="P:regulation of membrane potential"/>
    <property type="evidence" value="ECO:0007669"/>
    <property type="project" value="TreeGrafter"/>
</dbReference>
<dbReference type="InterPro" id="IPR018490">
    <property type="entry name" value="cNMP-bd_dom_sf"/>
</dbReference>
<evidence type="ECO:0000256" key="3">
    <source>
        <dbReference type="ARBA" id="ARBA00022989"/>
    </source>
</evidence>
<keyword evidence="5" id="KW-0802">TPR repeat</keyword>